<feature type="signal peptide" evidence="2">
    <location>
        <begin position="1"/>
        <end position="22"/>
    </location>
</feature>
<dbReference type="Proteomes" id="UP001151081">
    <property type="component" value="Unassembled WGS sequence"/>
</dbReference>
<sequence length="415" mass="46108">MRAIVGWVWAACLLAAPSFALGQGITSTPPRRVQEDPRGADATQKATKPDPGPKPSDGGAAKDPAKDAPKPPKEPPPSKPTLKIELHGGAWLFYYQPFQPPEEKPFLRMHVAHLNFDGSIGDFGLFFNASVRDTRMREFYEGPAWIEEGYFYYKHPRVTVKVGKSYSHFGLFWDNSFFGPIHFYDGIKLDPNYGISIEGNAGNETGLRLAYFGQYYLVDGRTNGSYVGRDTISIPGARRRHIAIVRAEPAYYWNKDTSLVLGVSGQYFQADIPALAGKNRDVLRFALDATINIGPVSVWGEVMRQRGQSVTDWPIPPTPATATAPAVPGVASSRNDYLLVGGEARIWKFVARYNVSGVRYQDVGYTEFMHQPGLGYNMNDHLQFLVEYAHWTQHPAPGVGKFLDQSVATTIHGYF</sequence>
<organism evidence="3 4">
    <name type="scientific">Polyangium jinanense</name>
    <dbReference type="NCBI Taxonomy" id="2829994"/>
    <lineage>
        <taxon>Bacteria</taxon>
        <taxon>Pseudomonadati</taxon>
        <taxon>Myxococcota</taxon>
        <taxon>Polyangia</taxon>
        <taxon>Polyangiales</taxon>
        <taxon>Polyangiaceae</taxon>
        <taxon>Polyangium</taxon>
    </lineage>
</organism>
<comment type="caution">
    <text evidence="3">The sequence shown here is derived from an EMBL/GenBank/DDBJ whole genome shotgun (WGS) entry which is preliminary data.</text>
</comment>
<reference evidence="3 4" key="1">
    <citation type="submission" date="2021-04" db="EMBL/GenBank/DDBJ databases">
        <title>Genome analysis of Polyangium sp.</title>
        <authorList>
            <person name="Li Y."/>
            <person name="Wang J."/>
        </authorList>
    </citation>
    <scope>NUCLEOTIDE SEQUENCE [LARGE SCALE GENOMIC DNA]</scope>
    <source>
        <strain evidence="3 4">SDU14</strain>
    </source>
</reference>
<feature type="compositionally biased region" description="Basic and acidic residues" evidence="1">
    <location>
        <begin position="63"/>
        <end position="73"/>
    </location>
</feature>
<evidence type="ECO:0000313" key="4">
    <source>
        <dbReference type="Proteomes" id="UP001151081"/>
    </source>
</evidence>
<keyword evidence="4" id="KW-1185">Reference proteome</keyword>
<evidence type="ECO:0000313" key="3">
    <source>
        <dbReference type="EMBL" id="MDC3979331.1"/>
    </source>
</evidence>
<feature type="region of interest" description="Disordered" evidence="1">
    <location>
        <begin position="23"/>
        <end position="81"/>
    </location>
</feature>
<evidence type="ECO:0000256" key="2">
    <source>
        <dbReference type="SAM" id="SignalP"/>
    </source>
</evidence>
<proteinExistence type="predicted"/>
<dbReference type="AlphaFoldDB" id="A0A9X3X0S0"/>
<name>A0A9X3X0S0_9BACT</name>
<keyword evidence="2" id="KW-0732">Signal</keyword>
<feature type="chain" id="PRO_5040842948" description="Phosphate-selective porin O and P" evidence="2">
    <location>
        <begin position="23"/>
        <end position="415"/>
    </location>
</feature>
<evidence type="ECO:0008006" key="5">
    <source>
        <dbReference type="Google" id="ProtNLM"/>
    </source>
</evidence>
<gene>
    <name evidence="3" type="ORF">KEG57_02400</name>
</gene>
<dbReference type="EMBL" id="JAGTJJ010000001">
    <property type="protein sequence ID" value="MDC3979331.1"/>
    <property type="molecule type" value="Genomic_DNA"/>
</dbReference>
<dbReference type="RefSeq" id="WP_272418255.1">
    <property type="nucleotide sequence ID" value="NZ_JAGTJJ010000001.1"/>
</dbReference>
<evidence type="ECO:0000256" key="1">
    <source>
        <dbReference type="SAM" id="MobiDB-lite"/>
    </source>
</evidence>
<accession>A0A9X3X0S0</accession>
<dbReference type="SUPFAM" id="SSF56935">
    <property type="entry name" value="Porins"/>
    <property type="match status" value="1"/>
</dbReference>
<protein>
    <recommendedName>
        <fullName evidence="5">Phosphate-selective porin O and P</fullName>
    </recommendedName>
</protein>